<feature type="transmembrane region" description="Helical" evidence="12">
    <location>
        <begin position="209"/>
        <end position="229"/>
    </location>
</feature>
<feature type="binding site" evidence="12">
    <location>
        <position position="79"/>
    </location>
    <ligand>
        <name>Na(+)</name>
        <dbReference type="ChEBI" id="CHEBI:29101"/>
        <note>structural</note>
    </ligand>
</feature>
<keyword evidence="9 12" id="KW-0407">Ion channel</keyword>
<comment type="subcellular location">
    <subcellularLocation>
        <location evidence="1 12">Cell membrane</location>
        <topology evidence="1 12">Multi-pass membrane protein</topology>
    </subcellularLocation>
</comment>
<evidence type="ECO:0000256" key="10">
    <source>
        <dbReference type="ARBA" id="ARBA00035120"/>
    </source>
</evidence>
<comment type="catalytic activity">
    <reaction evidence="11">
        <text>fluoride(in) = fluoride(out)</text>
        <dbReference type="Rhea" id="RHEA:76159"/>
        <dbReference type="ChEBI" id="CHEBI:17051"/>
    </reaction>
    <physiologicalReaction direction="left-to-right" evidence="11">
        <dbReference type="Rhea" id="RHEA:76160"/>
    </physiologicalReaction>
</comment>
<keyword evidence="6 12" id="KW-0915">Sodium</keyword>
<keyword evidence="8 12" id="KW-0472">Membrane</keyword>
<proteinExistence type="inferred from homology"/>
<reference evidence="13 14" key="1">
    <citation type="submission" date="2018-02" db="EMBL/GenBank/DDBJ databases">
        <title>Subsurface microbial communities from deep shales in Ohio and West Virginia, USA.</title>
        <authorList>
            <person name="Wrighton K."/>
        </authorList>
    </citation>
    <scope>NUCLEOTIDE SEQUENCE [LARGE SCALE GENOMIC DNA]</scope>
    <source>
        <strain evidence="13 14">OWC-G53F</strain>
    </source>
</reference>
<sequence>MNQILAVALGGSFGAVIRFLVSSGIYQWLGRGFPYGTLVVNVIGSFMLGLLTESLMQQRITITFEYRAAILVGFIGAFTTFSTFSLETFYLIEQGNLTKAALNIFTSVTACIVAIWIGLLCGRGLFYYAGGVIQWSDGMIPYALMTINAIGAFLIGIIATILLQKVALAVEYRVVLTVVLVGVFLTLSGLYLLLYLVEHGYSFDANLNLMLGTFVGNGLICVLVIWMGLLVGRQI</sequence>
<evidence type="ECO:0000256" key="9">
    <source>
        <dbReference type="ARBA" id="ARBA00023303"/>
    </source>
</evidence>
<name>A0A2S6GXL6_9GAMM</name>
<feature type="transmembrane region" description="Helical" evidence="12">
    <location>
        <begin position="33"/>
        <end position="56"/>
    </location>
</feature>
<comment type="similarity">
    <text evidence="10 12">Belongs to the fluoride channel Fluc/FEX (TC 1.A.43) family.</text>
</comment>
<organism evidence="13 14">
    <name type="scientific">Methylobacter tundripaludum</name>
    <dbReference type="NCBI Taxonomy" id="173365"/>
    <lineage>
        <taxon>Bacteria</taxon>
        <taxon>Pseudomonadati</taxon>
        <taxon>Pseudomonadota</taxon>
        <taxon>Gammaproteobacteria</taxon>
        <taxon>Methylococcales</taxon>
        <taxon>Methylococcaceae</taxon>
        <taxon>Methylobacter</taxon>
    </lineage>
</organism>
<accession>A0A2S6GXL6</accession>
<comment type="activity regulation">
    <text evidence="12">Na(+) is not transported, but it plays an essential structural role and its presence is essential for fluoride channel function.</text>
</comment>
<dbReference type="GO" id="GO:0062054">
    <property type="term" value="F:fluoride channel activity"/>
    <property type="evidence" value="ECO:0007669"/>
    <property type="project" value="UniProtKB-UniRule"/>
</dbReference>
<evidence type="ECO:0000256" key="1">
    <source>
        <dbReference type="ARBA" id="ARBA00004651"/>
    </source>
</evidence>
<evidence type="ECO:0000256" key="5">
    <source>
        <dbReference type="ARBA" id="ARBA00022989"/>
    </source>
</evidence>
<evidence type="ECO:0000256" key="2">
    <source>
        <dbReference type="ARBA" id="ARBA00022475"/>
    </source>
</evidence>
<evidence type="ECO:0000256" key="8">
    <source>
        <dbReference type="ARBA" id="ARBA00023136"/>
    </source>
</evidence>
<evidence type="ECO:0000256" key="7">
    <source>
        <dbReference type="ARBA" id="ARBA00023065"/>
    </source>
</evidence>
<evidence type="ECO:0000313" key="14">
    <source>
        <dbReference type="Proteomes" id="UP000238071"/>
    </source>
</evidence>
<dbReference type="GO" id="GO:0005886">
    <property type="term" value="C:plasma membrane"/>
    <property type="evidence" value="ECO:0007669"/>
    <property type="project" value="UniProtKB-SubCell"/>
</dbReference>
<keyword evidence="5 12" id="KW-1133">Transmembrane helix</keyword>
<evidence type="ECO:0000256" key="4">
    <source>
        <dbReference type="ARBA" id="ARBA00022692"/>
    </source>
</evidence>
<dbReference type="Proteomes" id="UP000238071">
    <property type="component" value="Unassembled WGS sequence"/>
</dbReference>
<keyword evidence="12" id="KW-0813">Transport</keyword>
<dbReference type="PANTHER" id="PTHR28259">
    <property type="entry name" value="FLUORIDE EXPORT PROTEIN 1-RELATED"/>
    <property type="match status" value="1"/>
</dbReference>
<dbReference type="EMBL" id="PTIY01000009">
    <property type="protein sequence ID" value="PPK69926.1"/>
    <property type="molecule type" value="Genomic_DNA"/>
</dbReference>
<dbReference type="HAMAP" id="MF_00454">
    <property type="entry name" value="FluC"/>
    <property type="match status" value="1"/>
</dbReference>
<dbReference type="GO" id="GO:0046872">
    <property type="term" value="F:metal ion binding"/>
    <property type="evidence" value="ECO:0007669"/>
    <property type="project" value="UniProtKB-KW"/>
</dbReference>
<feature type="binding site" evidence="12">
    <location>
        <position position="76"/>
    </location>
    <ligand>
        <name>Na(+)</name>
        <dbReference type="ChEBI" id="CHEBI:29101"/>
        <note>structural</note>
    </ligand>
</feature>
<feature type="transmembrane region" description="Helical" evidence="12">
    <location>
        <begin position="104"/>
        <end position="128"/>
    </location>
</feature>
<feature type="transmembrane region" description="Helical" evidence="12">
    <location>
        <begin position="174"/>
        <end position="197"/>
    </location>
</feature>
<dbReference type="RefSeq" id="WP_104424109.1">
    <property type="nucleotide sequence ID" value="NZ_PTIY01000009.1"/>
</dbReference>
<feature type="transmembrane region" description="Helical" evidence="12">
    <location>
        <begin position="68"/>
        <end position="92"/>
    </location>
</feature>
<keyword evidence="2 12" id="KW-1003">Cell membrane</keyword>
<evidence type="ECO:0000256" key="3">
    <source>
        <dbReference type="ARBA" id="ARBA00022519"/>
    </source>
</evidence>
<evidence type="ECO:0000256" key="6">
    <source>
        <dbReference type="ARBA" id="ARBA00023053"/>
    </source>
</evidence>
<gene>
    <name evidence="12" type="primary">fluC</name>
    <name evidence="12" type="synonym">crcB</name>
    <name evidence="13" type="ORF">B0F88_10924</name>
</gene>
<feature type="transmembrane region" description="Helical" evidence="12">
    <location>
        <begin position="140"/>
        <end position="162"/>
    </location>
</feature>
<keyword evidence="7 12" id="KW-0406">Ion transport</keyword>
<dbReference type="GO" id="GO:0140114">
    <property type="term" value="P:cellular detoxification of fluoride"/>
    <property type="evidence" value="ECO:0007669"/>
    <property type="project" value="UniProtKB-UniRule"/>
</dbReference>
<dbReference type="AlphaFoldDB" id="A0A2S6GXL6"/>
<dbReference type="Pfam" id="PF02537">
    <property type="entry name" value="CRCB"/>
    <property type="match status" value="1"/>
</dbReference>
<evidence type="ECO:0000313" key="13">
    <source>
        <dbReference type="EMBL" id="PPK69926.1"/>
    </source>
</evidence>
<keyword evidence="4 12" id="KW-0812">Transmembrane</keyword>
<dbReference type="OrthoDB" id="9806299at2"/>
<evidence type="ECO:0000256" key="12">
    <source>
        <dbReference type="HAMAP-Rule" id="MF_00454"/>
    </source>
</evidence>
<keyword evidence="12" id="KW-0479">Metal-binding</keyword>
<dbReference type="InterPro" id="IPR003691">
    <property type="entry name" value="FluC"/>
</dbReference>
<evidence type="ECO:0000256" key="11">
    <source>
        <dbReference type="ARBA" id="ARBA00035585"/>
    </source>
</evidence>
<keyword evidence="3" id="KW-0997">Cell inner membrane</keyword>
<dbReference type="PANTHER" id="PTHR28259:SF1">
    <property type="entry name" value="FLUORIDE EXPORT PROTEIN 1-RELATED"/>
    <property type="match status" value="1"/>
</dbReference>
<protein>
    <recommendedName>
        <fullName evidence="12">Fluoride-specific ion channel FluC</fullName>
    </recommendedName>
</protein>
<keyword evidence="14" id="KW-1185">Reference proteome</keyword>
<comment type="function">
    <text evidence="12">Fluoride-specific ion channel. Important for reducing fluoride concentration in the cell, thus reducing its toxicity.</text>
</comment>
<dbReference type="NCBIfam" id="TIGR00494">
    <property type="entry name" value="crcB"/>
    <property type="match status" value="1"/>
</dbReference>
<comment type="caution">
    <text evidence="13">The sequence shown here is derived from an EMBL/GenBank/DDBJ whole genome shotgun (WGS) entry which is preliminary data.</text>
</comment>